<name>A0A4R2BGQ5_9BACI</name>
<evidence type="ECO:0000259" key="5">
    <source>
        <dbReference type="Pfam" id="PF00291"/>
    </source>
</evidence>
<evidence type="ECO:0000256" key="4">
    <source>
        <dbReference type="HAMAP-Rule" id="MF_01030"/>
    </source>
</evidence>
<protein>
    <recommendedName>
        <fullName evidence="4">Probable D-serine dehydratase</fullName>
        <ecNumber evidence="4">4.3.1.18</ecNumber>
    </recommendedName>
    <alternativeName>
        <fullName evidence="4">D-serine deaminase</fullName>
        <shortName evidence="4">DSD</shortName>
    </alternativeName>
</protein>
<dbReference type="PROSITE" id="PS00165">
    <property type="entry name" value="DEHYDRATASE_SER_THR"/>
    <property type="match status" value="1"/>
</dbReference>
<dbReference type="InterPro" id="IPR036052">
    <property type="entry name" value="TrpB-like_PALP_sf"/>
</dbReference>
<dbReference type="RefSeq" id="WP_132004153.1">
    <property type="nucleotide sequence ID" value="NZ_JABUHM010000009.1"/>
</dbReference>
<evidence type="ECO:0000256" key="1">
    <source>
        <dbReference type="ARBA" id="ARBA00001933"/>
    </source>
</evidence>
<dbReference type="InterPro" id="IPR011780">
    <property type="entry name" value="D_Ser_am_lyase"/>
</dbReference>
<comment type="caution">
    <text evidence="6">The sequence shown here is derived from an EMBL/GenBank/DDBJ whole genome shotgun (WGS) entry which is preliminary data.</text>
</comment>
<gene>
    <name evidence="4" type="primary">dsdA</name>
    <name evidence="6" type="ORF">EV146_104153</name>
</gene>
<dbReference type="GO" id="GO:0009097">
    <property type="term" value="P:isoleucine biosynthetic process"/>
    <property type="evidence" value="ECO:0007669"/>
    <property type="project" value="TreeGrafter"/>
</dbReference>
<dbReference type="Proteomes" id="UP000295689">
    <property type="component" value="Unassembled WGS sequence"/>
</dbReference>
<sequence>MKTNLIGGKSLEQWLVDYPLLKDLIEPIEIFWGNPQYDKSSCGIPISEKEDIQDASRRLERFAPYLAEVFPETAESNGIIESPLLSIQAMQKRMEELESIELKGKLLIKCDSHLPISGSIKARGGIYEVLKHAEDIAIKHGLIDLTDNYKAFDGSDFKDLFSQYSIAVGSTGNLGLSIGIVGAQMGFKVTVHMSSDAKQWKKNLLRNKGVNVKEYASDYSKAVEEGRSQAAADPTCYFIDDENSKDLFLGYAVAASRLRKQLEGLKITVDENHPLFVYLPCGVGGGPGGVAYGLKAEFGDHVHCFFAEPTQSPCFLIGQMTGLYDSVSVQDFGLDNKTEADGLAVGRPSRFVGRKMGHLLSGCYTIEDQRLYSFLHHLAVTENLYLEPSALAGFYGPILLENHPVGLNYLKEHNLEGILRNGHHLIWGTGGNMVPHEIMEEYFNKGTRI</sequence>
<evidence type="ECO:0000313" key="7">
    <source>
        <dbReference type="Proteomes" id="UP000295689"/>
    </source>
</evidence>
<dbReference type="HAMAP" id="MF_01030">
    <property type="entry name" value="D_Ser_dehydrat"/>
    <property type="match status" value="1"/>
</dbReference>
<dbReference type="InterPro" id="IPR001926">
    <property type="entry name" value="TrpB-like_PALP"/>
</dbReference>
<accession>A0A4R2BGQ5</accession>
<dbReference type="GO" id="GO:0008721">
    <property type="term" value="F:D-serine ammonia-lyase activity"/>
    <property type="evidence" value="ECO:0007669"/>
    <property type="project" value="UniProtKB-EC"/>
</dbReference>
<evidence type="ECO:0000256" key="2">
    <source>
        <dbReference type="ARBA" id="ARBA00022898"/>
    </source>
</evidence>
<dbReference type="Pfam" id="PF00291">
    <property type="entry name" value="PALP"/>
    <property type="match status" value="1"/>
</dbReference>
<comment type="catalytic activity">
    <reaction evidence="4">
        <text>D-serine = pyruvate + NH4(+)</text>
        <dbReference type="Rhea" id="RHEA:13977"/>
        <dbReference type="ChEBI" id="CHEBI:15361"/>
        <dbReference type="ChEBI" id="CHEBI:28938"/>
        <dbReference type="ChEBI" id="CHEBI:35247"/>
        <dbReference type="EC" id="4.3.1.18"/>
    </reaction>
</comment>
<evidence type="ECO:0000313" key="6">
    <source>
        <dbReference type="EMBL" id="TCN26046.1"/>
    </source>
</evidence>
<evidence type="ECO:0000256" key="3">
    <source>
        <dbReference type="ARBA" id="ARBA00023239"/>
    </source>
</evidence>
<keyword evidence="7" id="KW-1185">Reference proteome</keyword>
<dbReference type="Gene3D" id="3.40.50.1100">
    <property type="match status" value="2"/>
</dbReference>
<dbReference type="PANTHER" id="PTHR48078">
    <property type="entry name" value="THREONINE DEHYDRATASE, MITOCHONDRIAL-RELATED"/>
    <property type="match status" value="1"/>
</dbReference>
<feature type="modified residue" description="N6-(pyridoxal phosphate)lysine" evidence="4">
    <location>
        <position position="121"/>
    </location>
</feature>
<comment type="similarity">
    <text evidence="4">Belongs to the serine/threonine dehydratase family. DsdA subfamily.</text>
</comment>
<reference evidence="6 7" key="1">
    <citation type="journal article" date="2015" name="Stand. Genomic Sci.">
        <title>Genomic Encyclopedia of Bacterial and Archaeal Type Strains, Phase III: the genomes of soil and plant-associated and newly described type strains.</title>
        <authorList>
            <person name="Whitman W.B."/>
            <person name="Woyke T."/>
            <person name="Klenk H.P."/>
            <person name="Zhou Y."/>
            <person name="Lilburn T.G."/>
            <person name="Beck B.J."/>
            <person name="De Vos P."/>
            <person name="Vandamme P."/>
            <person name="Eisen J.A."/>
            <person name="Garrity G."/>
            <person name="Hugenholtz P."/>
            <person name="Kyrpides N.C."/>
        </authorList>
    </citation>
    <scope>NUCLEOTIDE SEQUENCE [LARGE SCALE GENOMIC DNA]</scope>
    <source>
        <strain evidence="6 7">CV53</strain>
    </source>
</reference>
<dbReference type="GO" id="GO:0036088">
    <property type="term" value="P:D-serine catabolic process"/>
    <property type="evidence" value="ECO:0007669"/>
    <property type="project" value="TreeGrafter"/>
</dbReference>
<dbReference type="GO" id="GO:0016836">
    <property type="term" value="F:hydro-lyase activity"/>
    <property type="evidence" value="ECO:0007669"/>
    <property type="project" value="UniProtKB-UniRule"/>
</dbReference>
<dbReference type="EMBL" id="SLVV01000004">
    <property type="protein sequence ID" value="TCN26046.1"/>
    <property type="molecule type" value="Genomic_DNA"/>
</dbReference>
<dbReference type="SUPFAM" id="SSF53686">
    <property type="entry name" value="Tryptophan synthase beta subunit-like PLP-dependent enzymes"/>
    <property type="match status" value="1"/>
</dbReference>
<feature type="domain" description="Tryptophan synthase beta chain-like PALP" evidence="5">
    <location>
        <begin position="99"/>
        <end position="396"/>
    </location>
</feature>
<dbReference type="AlphaFoldDB" id="A0A4R2BGQ5"/>
<keyword evidence="2 4" id="KW-0663">Pyridoxal phosphate</keyword>
<organism evidence="6 7">
    <name type="scientific">Mesobacillus foraminis</name>
    <dbReference type="NCBI Taxonomy" id="279826"/>
    <lineage>
        <taxon>Bacteria</taxon>
        <taxon>Bacillati</taxon>
        <taxon>Bacillota</taxon>
        <taxon>Bacilli</taxon>
        <taxon>Bacillales</taxon>
        <taxon>Bacillaceae</taxon>
        <taxon>Mesobacillus</taxon>
    </lineage>
</organism>
<comment type="cofactor">
    <cofactor evidence="1 4">
        <name>pyridoxal 5'-phosphate</name>
        <dbReference type="ChEBI" id="CHEBI:597326"/>
    </cofactor>
</comment>
<dbReference type="InterPro" id="IPR000634">
    <property type="entry name" value="Ser/Thr_deHydtase_PyrdxlP-BS"/>
</dbReference>
<keyword evidence="3 4" id="KW-0456">Lyase</keyword>
<dbReference type="EC" id="4.3.1.18" evidence="4"/>
<dbReference type="NCBIfam" id="NF002823">
    <property type="entry name" value="PRK02991.1"/>
    <property type="match status" value="1"/>
</dbReference>
<dbReference type="PANTHER" id="PTHR48078:SF9">
    <property type="entry name" value="D-SERINE DEHYDRATASE"/>
    <property type="match status" value="1"/>
</dbReference>
<dbReference type="GO" id="GO:0030170">
    <property type="term" value="F:pyridoxal phosphate binding"/>
    <property type="evidence" value="ECO:0007669"/>
    <property type="project" value="InterPro"/>
</dbReference>
<dbReference type="InterPro" id="IPR050147">
    <property type="entry name" value="Ser/Thr_Dehydratase"/>
</dbReference>
<proteinExistence type="inferred from homology"/>
<dbReference type="NCBIfam" id="TIGR02035">
    <property type="entry name" value="D_Ser_am_lyase"/>
    <property type="match status" value="1"/>
</dbReference>